<protein>
    <submittedName>
        <fullName evidence="1">Uncharacterized protein</fullName>
    </submittedName>
</protein>
<dbReference type="Proteomes" id="UP000823935">
    <property type="component" value="Unassembled WGS sequence"/>
</dbReference>
<evidence type="ECO:0000313" key="2">
    <source>
        <dbReference type="Proteomes" id="UP000823935"/>
    </source>
</evidence>
<organism evidence="1 2">
    <name type="scientific">Candidatus Limivivens intestinipullorum</name>
    <dbReference type="NCBI Taxonomy" id="2840858"/>
    <lineage>
        <taxon>Bacteria</taxon>
        <taxon>Bacillati</taxon>
        <taxon>Bacillota</taxon>
        <taxon>Clostridia</taxon>
        <taxon>Lachnospirales</taxon>
        <taxon>Lachnospiraceae</taxon>
        <taxon>Lachnospiraceae incertae sedis</taxon>
        <taxon>Candidatus Limivivens</taxon>
    </lineage>
</organism>
<dbReference type="AlphaFoldDB" id="A0A9D1JJD8"/>
<reference evidence="1" key="2">
    <citation type="journal article" date="2021" name="PeerJ">
        <title>Extensive microbial diversity within the chicken gut microbiome revealed by metagenomics and culture.</title>
        <authorList>
            <person name="Gilroy R."/>
            <person name="Ravi A."/>
            <person name="Getino M."/>
            <person name="Pursley I."/>
            <person name="Horton D.L."/>
            <person name="Alikhan N.F."/>
            <person name="Baker D."/>
            <person name="Gharbi K."/>
            <person name="Hall N."/>
            <person name="Watson M."/>
            <person name="Adriaenssens E.M."/>
            <person name="Foster-Nyarko E."/>
            <person name="Jarju S."/>
            <person name="Secka A."/>
            <person name="Antonio M."/>
            <person name="Oren A."/>
            <person name="Chaudhuri R.R."/>
            <person name="La Ragione R."/>
            <person name="Hildebrand F."/>
            <person name="Pallen M.J."/>
        </authorList>
    </citation>
    <scope>NUCLEOTIDE SEQUENCE</scope>
    <source>
        <strain evidence="1">CHK190-19873</strain>
    </source>
</reference>
<name>A0A9D1JJD8_9FIRM</name>
<evidence type="ECO:0000313" key="1">
    <source>
        <dbReference type="EMBL" id="HIS30259.1"/>
    </source>
</evidence>
<comment type="caution">
    <text evidence="1">The sequence shown here is derived from an EMBL/GenBank/DDBJ whole genome shotgun (WGS) entry which is preliminary data.</text>
</comment>
<gene>
    <name evidence="1" type="ORF">IAB44_01715</name>
</gene>
<accession>A0A9D1JJD8</accession>
<sequence length="61" mass="6794">MKSLKTAGTENRRGLIWISVLAALFAALFLAWPGGSLPVHADDQAVIRKIGSFILFLWRRL</sequence>
<proteinExistence type="predicted"/>
<dbReference type="EMBL" id="DVIQ01000009">
    <property type="protein sequence ID" value="HIS30259.1"/>
    <property type="molecule type" value="Genomic_DNA"/>
</dbReference>
<reference evidence="1" key="1">
    <citation type="submission" date="2020-10" db="EMBL/GenBank/DDBJ databases">
        <authorList>
            <person name="Gilroy R."/>
        </authorList>
    </citation>
    <scope>NUCLEOTIDE SEQUENCE</scope>
    <source>
        <strain evidence="1">CHK190-19873</strain>
    </source>
</reference>